<dbReference type="FunFam" id="3.30.70.330:FF:000637">
    <property type="entry name" value="Nonsense-mediated mRNA decay protein Upf3, putative"/>
    <property type="match status" value="1"/>
</dbReference>
<dbReference type="CDD" id="cd00590">
    <property type="entry name" value="RRM_SF"/>
    <property type="match status" value="1"/>
</dbReference>
<keyword evidence="3" id="KW-0866">Nonsense-mediated mRNA decay</keyword>
<dbReference type="Pfam" id="PF00076">
    <property type="entry name" value="RRM_1"/>
    <property type="match status" value="1"/>
</dbReference>
<feature type="compositionally biased region" description="Basic and acidic residues" evidence="6">
    <location>
        <begin position="490"/>
        <end position="501"/>
    </location>
</feature>
<feature type="compositionally biased region" description="Low complexity" evidence="6">
    <location>
        <begin position="580"/>
        <end position="607"/>
    </location>
</feature>
<name>S8B2D9_PENO1</name>
<feature type="compositionally biased region" description="Gly residues" evidence="6">
    <location>
        <begin position="504"/>
        <end position="519"/>
    </location>
</feature>
<dbReference type="PANTHER" id="PTHR13112">
    <property type="entry name" value="UPF3 REGULATOR OF NONSENSE TRANSCRIPTS-LIKE PROTEIN"/>
    <property type="match status" value="1"/>
</dbReference>
<feature type="region of interest" description="Disordered" evidence="6">
    <location>
        <begin position="490"/>
        <end position="607"/>
    </location>
</feature>
<feature type="compositionally biased region" description="Low complexity" evidence="6">
    <location>
        <begin position="397"/>
        <end position="417"/>
    </location>
</feature>
<evidence type="ECO:0000256" key="3">
    <source>
        <dbReference type="ARBA" id="ARBA00023161"/>
    </source>
</evidence>
<dbReference type="GO" id="GO:0000184">
    <property type="term" value="P:nuclear-transcribed mRNA catabolic process, nonsense-mediated decay"/>
    <property type="evidence" value="ECO:0007669"/>
    <property type="project" value="UniProtKB-KW"/>
</dbReference>
<evidence type="ECO:0000256" key="1">
    <source>
        <dbReference type="ARBA" id="ARBA00004123"/>
    </source>
</evidence>
<dbReference type="InterPro" id="IPR000504">
    <property type="entry name" value="RRM_dom"/>
</dbReference>
<evidence type="ECO:0000256" key="6">
    <source>
        <dbReference type="SAM" id="MobiDB-lite"/>
    </source>
</evidence>
<reference evidence="8 9" key="1">
    <citation type="journal article" date="2013" name="PLoS ONE">
        <title>Genomic and secretomic analyses reveal unique features of the lignocellulolytic enzyme system of Penicillium decumbens.</title>
        <authorList>
            <person name="Liu G."/>
            <person name="Zhang L."/>
            <person name="Wei X."/>
            <person name="Zou G."/>
            <person name="Qin Y."/>
            <person name="Ma L."/>
            <person name="Li J."/>
            <person name="Zheng H."/>
            <person name="Wang S."/>
            <person name="Wang C."/>
            <person name="Xun L."/>
            <person name="Zhao G.-P."/>
            <person name="Zhou Z."/>
            <person name="Qu Y."/>
        </authorList>
    </citation>
    <scope>NUCLEOTIDE SEQUENCE [LARGE SCALE GENOMIC DNA]</scope>
    <source>
        <strain evidence="9">114-2 / CGMCC 5302</strain>
    </source>
</reference>
<dbReference type="InterPro" id="IPR039722">
    <property type="entry name" value="Upf3"/>
</dbReference>
<dbReference type="InterPro" id="IPR012677">
    <property type="entry name" value="Nucleotide-bd_a/b_plait_sf"/>
</dbReference>
<dbReference type="PANTHER" id="PTHR13112:SF0">
    <property type="entry name" value="FI21285P1"/>
    <property type="match status" value="1"/>
</dbReference>
<feature type="region of interest" description="Disordered" evidence="6">
    <location>
        <begin position="1"/>
        <end position="39"/>
    </location>
</feature>
<dbReference type="Gene3D" id="3.30.70.330">
    <property type="match status" value="2"/>
</dbReference>
<evidence type="ECO:0000313" key="8">
    <source>
        <dbReference type="EMBL" id="EPS32993.1"/>
    </source>
</evidence>
<dbReference type="Proteomes" id="UP000019376">
    <property type="component" value="Unassembled WGS sequence"/>
</dbReference>
<dbReference type="AlphaFoldDB" id="S8B2D9"/>
<gene>
    <name evidence="8" type="ORF">PDE_07954</name>
</gene>
<dbReference type="PhylomeDB" id="S8B2D9"/>
<sequence length="607" mass="61376">MTQPTAAGKATAGVLQIPATATQKNGSTSAKKASKPPTPRLKLLIRRLPPGLTQSELETALGDDWKVGAGKVDWLQYKPGKVSKDPAKPSRPSRAYIHVVANEHVGALSDHVRQASFQDASHTANDPVLLGPPALEFAPYAKTPGSRVRKDARQGTIDQDPEFIAFLESLTQPITKPTPVEAVEPEEKKATVTTTPLVQYIKEKKASKAKESASSKSSKRSEKESKPDKVQAKKLLQRPDRKPASGPSSEEKPKSEKAGKESGKTTKSTASGPSTKGGKSGSAGAAKENAPVAGPERKRERGSVAAAAKILQRDLGLTQSSSRRRGKASSNETGPVKNEGSRESSVPATESGKKQILTKPGKNAGGHATKAKDRDGQEPLPQTVGPATTAQAPAPVSTGKGSKSTKSKANANAGSNSGATQAFLKHANASQGVTEALLETAFASFGIVTKVEIDKKKGFGYVDFAEPAALQKAIAASPVPVAQSQIVVLERKANPSGDKSRKGGAAGGSGGGGGGGRGAGEAAQQAKGEKGKATEAAGASTTNGANGSNTGGGGGGGSSRGSRGGRGSRKKGGNGGEGSKAGSNGPPAANATAAASSAGKAGSSNAK</sequence>
<dbReference type="InterPro" id="IPR035979">
    <property type="entry name" value="RBD_domain_sf"/>
</dbReference>
<dbReference type="GO" id="GO:0005730">
    <property type="term" value="C:nucleolus"/>
    <property type="evidence" value="ECO:0007669"/>
    <property type="project" value="TreeGrafter"/>
</dbReference>
<dbReference type="GO" id="GO:0003729">
    <property type="term" value="F:mRNA binding"/>
    <property type="evidence" value="ECO:0007669"/>
    <property type="project" value="TreeGrafter"/>
</dbReference>
<dbReference type="STRING" id="933388.S8B2D9"/>
<dbReference type="EMBL" id="KB644414">
    <property type="protein sequence ID" value="EPS32993.1"/>
    <property type="molecule type" value="Genomic_DNA"/>
</dbReference>
<dbReference type="SUPFAM" id="SSF54928">
    <property type="entry name" value="RNA-binding domain, RBD"/>
    <property type="match status" value="2"/>
</dbReference>
<protein>
    <recommendedName>
        <fullName evidence="7">RRM domain-containing protein</fullName>
    </recommendedName>
</protein>
<dbReference type="eggNOG" id="KOG1295">
    <property type="taxonomic scope" value="Eukaryota"/>
</dbReference>
<dbReference type="CDD" id="cd12455">
    <property type="entry name" value="RRM_like_Smg4_UPF3"/>
    <property type="match status" value="1"/>
</dbReference>
<keyword evidence="9" id="KW-1185">Reference proteome</keyword>
<evidence type="ECO:0000256" key="5">
    <source>
        <dbReference type="PROSITE-ProRule" id="PRU00176"/>
    </source>
</evidence>
<feature type="domain" description="RRM" evidence="7">
    <location>
        <begin position="420"/>
        <end position="494"/>
    </location>
</feature>
<keyword evidence="5" id="KW-0694">RNA-binding</keyword>
<dbReference type="SMART" id="SM00360">
    <property type="entry name" value="RRM"/>
    <property type="match status" value="1"/>
</dbReference>
<dbReference type="HOGENOM" id="CLU_018549_0_0_1"/>
<dbReference type="PROSITE" id="PS50102">
    <property type="entry name" value="RRM"/>
    <property type="match status" value="1"/>
</dbReference>
<evidence type="ECO:0000259" key="7">
    <source>
        <dbReference type="PROSITE" id="PS50102"/>
    </source>
</evidence>
<feature type="compositionally biased region" description="Low complexity" evidence="6">
    <location>
        <begin position="534"/>
        <end position="548"/>
    </location>
</feature>
<dbReference type="GO" id="GO:0005737">
    <property type="term" value="C:cytoplasm"/>
    <property type="evidence" value="ECO:0007669"/>
    <property type="project" value="TreeGrafter"/>
</dbReference>
<feature type="region of interest" description="Disordered" evidence="6">
    <location>
        <begin position="179"/>
        <end position="417"/>
    </location>
</feature>
<feature type="compositionally biased region" description="Basic and acidic residues" evidence="6">
    <location>
        <begin position="201"/>
        <end position="264"/>
    </location>
</feature>
<comment type="subcellular location">
    <subcellularLocation>
        <location evidence="1">Nucleus</location>
    </subcellularLocation>
</comment>
<feature type="compositionally biased region" description="Low complexity" evidence="6">
    <location>
        <begin position="265"/>
        <end position="288"/>
    </location>
</feature>
<evidence type="ECO:0000313" key="9">
    <source>
        <dbReference type="Proteomes" id="UP000019376"/>
    </source>
</evidence>
<evidence type="ECO:0000256" key="2">
    <source>
        <dbReference type="ARBA" id="ARBA00005991"/>
    </source>
</evidence>
<comment type="similarity">
    <text evidence="2">Belongs to the RENT3 family.</text>
</comment>
<feature type="compositionally biased region" description="Polar residues" evidence="6">
    <location>
        <begin position="19"/>
        <end position="31"/>
    </location>
</feature>
<dbReference type="InterPro" id="IPR005120">
    <property type="entry name" value="UPF3_dom"/>
</dbReference>
<evidence type="ECO:0000256" key="4">
    <source>
        <dbReference type="ARBA" id="ARBA00023242"/>
    </source>
</evidence>
<proteinExistence type="inferred from homology"/>
<dbReference type="GO" id="GO:0045727">
    <property type="term" value="P:positive regulation of translation"/>
    <property type="evidence" value="ECO:0007669"/>
    <property type="project" value="TreeGrafter"/>
</dbReference>
<dbReference type="Pfam" id="PF03467">
    <property type="entry name" value="Smg4_UPF3"/>
    <property type="match status" value="1"/>
</dbReference>
<organism evidence="8 9">
    <name type="scientific">Penicillium oxalicum (strain 114-2 / CGMCC 5302)</name>
    <name type="common">Penicillium decumbens</name>
    <dbReference type="NCBI Taxonomy" id="933388"/>
    <lineage>
        <taxon>Eukaryota</taxon>
        <taxon>Fungi</taxon>
        <taxon>Dikarya</taxon>
        <taxon>Ascomycota</taxon>
        <taxon>Pezizomycotina</taxon>
        <taxon>Eurotiomycetes</taxon>
        <taxon>Eurotiomycetidae</taxon>
        <taxon>Eurotiales</taxon>
        <taxon>Aspergillaceae</taxon>
        <taxon>Penicillium</taxon>
    </lineage>
</organism>
<keyword evidence="4" id="KW-0539">Nucleus</keyword>
<dbReference type="OrthoDB" id="18087at2759"/>
<accession>S8B2D9</accession>
<feature type="compositionally biased region" description="Gly residues" evidence="6">
    <location>
        <begin position="549"/>
        <end position="565"/>
    </location>
</feature>